<dbReference type="PANTHER" id="PTHR46579">
    <property type="entry name" value="F5/8 TYPE C DOMAIN-CONTAINING PROTEIN-RELATED"/>
    <property type="match status" value="1"/>
</dbReference>
<dbReference type="Proteomes" id="UP001163846">
    <property type="component" value="Unassembled WGS sequence"/>
</dbReference>
<feature type="compositionally biased region" description="Low complexity" evidence="1">
    <location>
        <begin position="54"/>
        <end position="89"/>
    </location>
</feature>
<comment type="caution">
    <text evidence="2">The sequence shown here is derived from an EMBL/GenBank/DDBJ whole genome shotgun (WGS) entry which is preliminary data.</text>
</comment>
<dbReference type="PANTHER" id="PTHR46579:SF1">
    <property type="entry name" value="F5_8 TYPE C DOMAIN-CONTAINING PROTEIN"/>
    <property type="match status" value="1"/>
</dbReference>
<sequence length="1386" mass="157581">MPPPPRRDFRLRRCKCDDCCSTNPVGIDQNFDTLRSHSKKQQIRDRFKTLLTSTSASSVAPPTLSSSETGEASMSSASSHHAASPSSTPFNEVPSATSQNVENLDDRLSHSAVSADPDSWLGEIKQEIDIRLNYLQDTNIHLNFDQIPSPNRSFIIPDPEMITQVNSGPFALTVSHPSNRRFLETEARFCTLLRDLQIDPRHHGQDSERDLRDISEDLLYSALETLHRMKRQDWERQASPDSSNQYIFNNAQSFRVWAHQDPTVRVTLITALICHIKFRTTIRQMKVVLALQRAMIRSLTRRVKPEIRTAFGLGIADQIPKDIHTVVGYYDLDPSCSTFVSCSSCHALYPLTEDDLIGNENAYAANQCLSSCSSKTHPDSPECGNALWKPRSVGSRMVIVPVQKQTFQNLREWIGKLLAIPGIEDSLEECLNRNHTPTLGPAQDFWDSPIFRDFAGPDGMPFMRQRTDISGSTELRLLMSLGYDSFNPFHMKRSGGSASSTALYMVLLVLPEHLRYRKEYMFLVTVMRGHPTEAQVNHSLQKIVDQLLLFWNGIFFTRTSKYPKGRTVYAALAPAVCDTEGAHSLSGFASHSHKYFCVRCVLPIQDIHNLDPDTWPKRNLETHKIQAALWRDAPSQTARRKIYDDYGMRWSELLRLPYWNPITYTIIDSMHLSYLGLFATHVRKIWKLNAEVLESGEGYAQAVFDKKRKKPSNSLLRELYNSIRENQSSLKKTLNDQTQAVLWYICFDLALPSAGKKESLVNAILTWRETVALDAIPIIPPLSFDMNVVDTNNNESQEVFGALDSDIESVSSLNSTSTRSSVVFDVEEARRHLPLASHSTCPDTSQGGLETHPQYQNLIEQLQNKAQKMPGLSRIKKDMLKALCSGLGIYYNDKEDHNNHLVMRLKIYHAEQVEDWEEEPIAPNTNSLHFLKLKERFEEKEPTMATLMGSEYSKDYLAQLCTTSRHVIAKDILDEVWKDMKITILPSWIDSPPENWGTKATGKLSADEWKVVCSVSLVITLIRLWGYKYEKQPQARQFQMLQNFLDMVHAIRLLNLRETSPDSREEYLSMILKYLRGVLVLFPDVTLKPNHHYAVHILEDLKLMGPVQARNTPIFERTNHILQEVNSNNHSGEVEATMQNDFGRQGRLEIILEHSPELRSDISEALDALLEMKRESHRGMFDGTDLSTWSSSDRTFKSWDIVIDNSTLNWILDLLCAKYSLQHSAWDGQLVRNAVKLAGIVSDGVVFSCNTRESSVVFKDSETGKYGAGIIQRIISYSYPHPMTGDSETAAYLEVLHMNPIEANQDLYRRLNCGWLCSRNLARYRLLPLSEVVSHFARTELTINDMLVTHVLPTPKVQDVIDIAGSSPRLTDIVQSYHPDLFNNCL</sequence>
<evidence type="ECO:0008006" key="4">
    <source>
        <dbReference type="Google" id="ProtNLM"/>
    </source>
</evidence>
<name>A0AA38UC22_9AGAR</name>
<protein>
    <recommendedName>
        <fullName evidence="4">Transposase family Tnp2 protein</fullName>
    </recommendedName>
</protein>
<organism evidence="2 3">
    <name type="scientific">Lentinula raphanica</name>
    <dbReference type="NCBI Taxonomy" id="153919"/>
    <lineage>
        <taxon>Eukaryota</taxon>
        <taxon>Fungi</taxon>
        <taxon>Dikarya</taxon>
        <taxon>Basidiomycota</taxon>
        <taxon>Agaricomycotina</taxon>
        <taxon>Agaricomycetes</taxon>
        <taxon>Agaricomycetidae</taxon>
        <taxon>Agaricales</taxon>
        <taxon>Marasmiineae</taxon>
        <taxon>Omphalotaceae</taxon>
        <taxon>Lentinula</taxon>
    </lineage>
</organism>
<feature type="region of interest" description="Disordered" evidence="1">
    <location>
        <begin position="54"/>
        <end position="98"/>
    </location>
</feature>
<gene>
    <name evidence="2" type="ORF">F5878DRAFT_662668</name>
</gene>
<dbReference type="EMBL" id="MU806293">
    <property type="protein sequence ID" value="KAJ3836789.1"/>
    <property type="molecule type" value="Genomic_DNA"/>
</dbReference>
<evidence type="ECO:0000313" key="3">
    <source>
        <dbReference type="Proteomes" id="UP001163846"/>
    </source>
</evidence>
<reference evidence="2" key="1">
    <citation type="submission" date="2022-08" db="EMBL/GenBank/DDBJ databases">
        <authorList>
            <consortium name="DOE Joint Genome Institute"/>
            <person name="Min B."/>
            <person name="Riley R."/>
            <person name="Sierra-Patev S."/>
            <person name="Naranjo-Ortiz M."/>
            <person name="Looney B."/>
            <person name="Konkel Z."/>
            <person name="Slot J.C."/>
            <person name="Sakamoto Y."/>
            <person name="Steenwyk J.L."/>
            <person name="Rokas A."/>
            <person name="Carro J."/>
            <person name="Camarero S."/>
            <person name="Ferreira P."/>
            <person name="Molpeceres G."/>
            <person name="Ruiz-Duenas F.J."/>
            <person name="Serrano A."/>
            <person name="Henrissat B."/>
            <person name="Drula E."/>
            <person name="Hughes K.W."/>
            <person name="Mata J.L."/>
            <person name="Ishikawa N.K."/>
            <person name="Vargas-Isla R."/>
            <person name="Ushijima S."/>
            <person name="Smith C.A."/>
            <person name="Ahrendt S."/>
            <person name="Andreopoulos W."/>
            <person name="He G."/>
            <person name="Labutti K."/>
            <person name="Lipzen A."/>
            <person name="Ng V."/>
            <person name="Sandor L."/>
            <person name="Barry K."/>
            <person name="Martinez A.T."/>
            <person name="Xiao Y."/>
            <person name="Gibbons J.G."/>
            <person name="Terashima K."/>
            <person name="Hibbett D.S."/>
            <person name="Grigoriev I.V."/>
        </authorList>
    </citation>
    <scope>NUCLEOTIDE SEQUENCE</scope>
    <source>
        <strain evidence="2">TFB9207</strain>
    </source>
</reference>
<evidence type="ECO:0000313" key="2">
    <source>
        <dbReference type="EMBL" id="KAJ3836789.1"/>
    </source>
</evidence>
<accession>A0AA38UC22</accession>
<evidence type="ECO:0000256" key="1">
    <source>
        <dbReference type="SAM" id="MobiDB-lite"/>
    </source>
</evidence>
<keyword evidence="3" id="KW-1185">Reference proteome</keyword>
<proteinExistence type="predicted"/>